<protein>
    <submittedName>
        <fullName evidence="2">Uncharacterized protein</fullName>
    </submittedName>
</protein>
<proteinExistence type="predicted"/>
<evidence type="ECO:0000313" key="2">
    <source>
        <dbReference type="EMBL" id="CAG8960252.1"/>
    </source>
</evidence>
<keyword evidence="3" id="KW-1185">Reference proteome</keyword>
<reference evidence="2" key="1">
    <citation type="submission" date="2021-07" db="EMBL/GenBank/DDBJ databases">
        <authorList>
            <person name="Durling M."/>
        </authorList>
    </citation>
    <scope>NUCLEOTIDE SEQUENCE</scope>
</reference>
<comment type="caution">
    <text evidence="2">The sequence shown here is derived from an EMBL/GenBank/DDBJ whole genome shotgun (WGS) entry which is preliminary data.</text>
</comment>
<evidence type="ECO:0000256" key="1">
    <source>
        <dbReference type="SAM" id="SignalP"/>
    </source>
</evidence>
<dbReference type="Proteomes" id="UP000696280">
    <property type="component" value="Unassembled WGS sequence"/>
</dbReference>
<organism evidence="2 3">
    <name type="scientific">Hymenoscyphus fraxineus</name>
    <dbReference type="NCBI Taxonomy" id="746836"/>
    <lineage>
        <taxon>Eukaryota</taxon>
        <taxon>Fungi</taxon>
        <taxon>Dikarya</taxon>
        <taxon>Ascomycota</taxon>
        <taxon>Pezizomycotina</taxon>
        <taxon>Leotiomycetes</taxon>
        <taxon>Helotiales</taxon>
        <taxon>Helotiaceae</taxon>
        <taxon>Hymenoscyphus</taxon>
    </lineage>
</organism>
<dbReference type="EMBL" id="CAJVRL010000097">
    <property type="protein sequence ID" value="CAG8960252.1"/>
    <property type="molecule type" value="Genomic_DNA"/>
</dbReference>
<dbReference type="PROSITE" id="PS51257">
    <property type="entry name" value="PROKAR_LIPOPROTEIN"/>
    <property type="match status" value="1"/>
</dbReference>
<name>A0A9N9LB46_9HELO</name>
<gene>
    <name evidence="2" type="ORF">HYFRA_00012772</name>
</gene>
<feature type="chain" id="PRO_5040442529" evidence="1">
    <location>
        <begin position="22"/>
        <end position="143"/>
    </location>
</feature>
<accession>A0A9N9LB46</accession>
<evidence type="ECO:0000313" key="3">
    <source>
        <dbReference type="Proteomes" id="UP000696280"/>
    </source>
</evidence>
<sequence length="143" mass="15866">MGQKTWISRDLWTIHLMLTSASCDCGPRDPEHTSPCYPGIAWPITPGFHQPPAWALRNYQKQTGKRPQCVSSCSMSTHIAMQVAIRSIPVQLDWVSITNFSLASGSLKRTFPCILRSLGRSMLTRCETAGLSQSYANGYFPSS</sequence>
<feature type="signal peptide" evidence="1">
    <location>
        <begin position="1"/>
        <end position="21"/>
    </location>
</feature>
<dbReference type="AlphaFoldDB" id="A0A9N9LB46"/>
<keyword evidence="1" id="KW-0732">Signal</keyword>